<dbReference type="InterPro" id="IPR004613">
    <property type="entry name" value="RNase_J"/>
</dbReference>
<dbReference type="InterPro" id="IPR055132">
    <property type="entry name" value="RNase_J_b_CASP"/>
</dbReference>
<dbReference type="Gene3D" id="3.10.20.580">
    <property type="match status" value="1"/>
</dbReference>
<keyword evidence="2 9" id="KW-0540">Nuclease</keyword>
<feature type="binding site" evidence="12">
    <location>
        <position position="154"/>
    </location>
    <ligand>
        <name>Zn(2+)</name>
        <dbReference type="ChEBI" id="CHEBI:29105"/>
        <label>1</label>
        <note>catalytic</note>
    </ligand>
</feature>
<feature type="binding site" evidence="12">
    <location>
        <position position="39"/>
    </location>
    <ligand>
        <name>Ca(2+)</name>
        <dbReference type="ChEBI" id="CHEBI:29108"/>
    </ligand>
</feature>
<protein>
    <recommendedName>
        <fullName evidence="9">Ribonuclease J</fullName>
        <shortName evidence="9">RNase J</shortName>
        <ecNumber evidence="9">3.1.-.-</ecNumber>
    </recommendedName>
</protein>
<keyword evidence="8 9" id="KW-0694">RNA-binding</keyword>
<dbReference type="Gene3D" id="3.40.50.10710">
    <property type="entry name" value="Metallo-hydrolase/oxidoreductase"/>
    <property type="match status" value="1"/>
</dbReference>
<feature type="binding site" evidence="12">
    <location>
        <position position="41"/>
    </location>
    <ligand>
        <name>Ca(2+)</name>
        <dbReference type="ChEBI" id="CHEBI:29108"/>
    </ligand>
</feature>
<dbReference type="InterPro" id="IPR001279">
    <property type="entry name" value="Metallo-B-lactamas"/>
</dbReference>
<dbReference type="GO" id="GO:0006364">
    <property type="term" value="P:rRNA processing"/>
    <property type="evidence" value="ECO:0007669"/>
    <property type="project" value="UniProtKB-UniRule"/>
</dbReference>
<dbReference type="PANTHER" id="PTHR43694">
    <property type="entry name" value="RIBONUCLEASE J"/>
    <property type="match status" value="1"/>
</dbReference>
<keyword evidence="6 12" id="KW-0862">Zinc</keyword>
<feature type="binding site" evidence="9 11">
    <location>
        <begin position="357"/>
        <end position="361"/>
    </location>
    <ligand>
        <name>substrate</name>
    </ligand>
</feature>
<evidence type="ECO:0000256" key="7">
    <source>
        <dbReference type="ARBA" id="ARBA00022839"/>
    </source>
</evidence>
<evidence type="ECO:0000256" key="2">
    <source>
        <dbReference type="ARBA" id="ARBA00022722"/>
    </source>
</evidence>
<dbReference type="GO" id="GO:0005737">
    <property type="term" value="C:cytoplasm"/>
    <property type="evidence" value="ECO:0007669"/>
    <property type="project" value="UniProtKB-SubCell"/>
</dbReference>
<dbReference type="Pfam" id="PF22505">
    <property type="entry name" value="RNase_J_b_CASP"/>
    <property type="match status" value="1"/>
</dbReference>
<dbReference type="GO" id="GO:0003723">
    <property type="term" value="F:RNA binding"/>
    <property type="evidence" value="ECO:0007669"/>
    <property type="project" value="UniProtKB-UniRule"/>
</dbReference>
<keyword evidence="5 9" id="KW-0378">Hydrolase</keyword>
<sequence length="546" mass="60622">MIPLGGLGEFGMNCMALRWQDDIIVIDAGLMFPEEELLGVDIVVPDISYLIENRSKVKAILLTHGHEDHIGGLPWILSELNVPVYGTEFTLAYVEGKLEEHRLLDNADLIEMLPGKRFTLGPFSIMPIRVTHSLVDCVALAIHTPVGVVLHTGDFKVDLSPPDGKPFDLHAFAELGKQGVLCLLQDSTNVDRPGYTPSERAVRPRLDEIFAQTKKKLFFSCFSSSIHRIRVAMELAHKHGRKVAIIGRSLDNSTEIAQDLGYLDLPQGLIINPGQIRDQAPDKVCIMISGTQGEPMSALSRAAVNNHKFAHIDAGDTVLLSSRVIPGNEKGIYRMIDHLERRDAKVIHDDGTAGLIHVSGHGSQEELRLMINLVRPKFFIPVHGDYRHLKRHAELAAGMGIVEKVILLEDGDVLEFDKNTAVKNGKVTTGRVCIDSGGSIDVVEDVVIRDRQHLSEDGIVLPIIAINKRTGRVENTPEIVMRGFAIQDDKLVNDARNIVQKTLDNSSAEEKADYAIIKEKIRNDLKRYIQKQTSRRPLIMPVIMEI</sequence>
<feature type="binding site" evidence="12">
    <location>
        <position position="64"/>
    </location>
    <ligand>
        <name>Zn(2+)</name>
        <dbReference type="ChEBI" id="CHEBI:29105"/>
        <label>1</label>
        <note>catalytic</note>
    </ligand>
</feature>
<evidence type="ECO:0000256" key="5">
    <source>
        <dbReference type="ARBA" id="ARBA00022801"/>
    </source>
</evidence>
<organism evidence="14 15">
    <name type="scientific">Granulicella pectinivorans</name>
    <dbReference type="NCBI Taxonomy" id="474950"/>
    <lineage>
        <taxon>Bacteria</taxon>
        <taxon>Pseudomonadati</taxon>
        <taxon>Acidobacteriota</taxon>
        <taxon>Terriglobia</taxon>
        <taxon>Terriglobales</taxon>
        <taxon>Acidobacteriaceae</taxon>
        <taxon>Granulicella</taxon>
    </lineage>
</organism>
<feature type="binding site" evidence="12">
    <location>
        <position position="68"/>
    </location>
    <ligand>
        <name>Zn(2+)</name>
        <dbReference type="ChEBI" id="CHEBI:29105"/>
        <label>1</label>
        <note>catalytic</note>
    </ligand>
</feature>
<dbReference type="PANTHER" id="PTHR43694:SF1">
    <property type="entry name" value="RIBONUCLEASE J"/>
    <property type="match status" value="1"/>
</dbReference>
<dbReference type="NCBIfam" id="TIGR00649">
    <property type="entry name" value="MG423"/>
    <property type="match status" value="1"/>
</dbReference>
<comment type="similarity">
    <text evidence="9">Belongs to the metallo-beta-lactamase superfamily. RNA-metabolizing metallo-beta-lactamase-like family. Bacterial RNase J subfamily.</text>
</comment>
<comment type="function">
    <text evidence="9">An RNase that has 5'-3' exonuclease and possibly endonuclease activity. Involved in maturation of rRNA and in some organisms also mRNA maturation and/or decay.</text>
</comment>
<dbReference type="InterPro" id="IPR030854">
    <property type="entry name" value="RNase_J_bac"/>
</dbReference>
<dbReference type="GO" id="GO:0004534">
    <property type="term" value="F:5'-3' RNA exonuclease activity"/>
    <property type="evidence" value="ECO:0007669"/>
    <property type="project" value="UniProtKB-UniRule"/>
</dbReference>
<keyword evidence="3 12" id="KW-0479">Metal-binding</keyword>
<evidence type="ECO:0000256" key="4">
    <source>
        <dbReference type="ARBA" id="ARBA00022759"/>
    </source>
</evidence>
<dbReference type="Pfam" id="PF00753">
    <property type="entry name" value="Lactamase_B"/>
    <property type="match status" value="1"/>
</dbReference>
<keyword evidence="7 9" id="KW-0269">Exonuclease</keyword>
<evidence type="ECO:0000256" key="9">
    <source>
        <dbReference type="HAMAP-Rule" id="MF_01491"/>
    </source>
</evidence>
<evidence type="ECO:0000259" key="13">
    <source>
        <dbReference type="SMART" id="SM00849"/>
    </source>
</evidence>
<comment type="cofactor">
    <cofactor evidence="12">
        <name>Ca(2+)</name>
        <dbReference type="ChEBI" id="CHEBI:29108"/>
    </cofactor>
    <text evidence="12">Binds 1 Ca(2+) cation per subunit. Seen in 1 crystal structure, it is not clear if it is physiologically important.</text>
</comment>
<dbReference type="InterPro" id="IPR042173">
    <property type="entry name" value="RNase_J_2"/>
</dbReference>
<feature type="binding site" evidence="12">
    <location>
        <position position="435"/>
    </location>
    <ligand>
        <name>Ca(2+)</name>
        <dbReference type="ChEBI" id="CHEBI:29108"/>
    </ligand>
</feature>
<dbReference type="STRING" id="474950.SAMN05421771_4152"/>
<dbReference type="Proteomes" id="UP000199024">
    <property type="component" value="Unassembled WGS sequence"/>
</dbReference>
<dbReference type="InterPro" id="IPR036866">
    <property type="entry name" value="RibonucZ/Hydroxyglut_hydro"/>
</dbReference>
<dbReference type="Pfam" id="PF07521">
    <property type="entry name" value="RMMBL"/>
    <property type="match status" value="1"/>
</dbReference>
<evidence type="ECO:0000256" key="11">
    <source>
        <dbReference type="PIRSR" id="PIRSR004803-2"/>
    </source>
</evidence>
<evidence type="ECO:0000256" key="6">
    <source>
        <dbReference type="ARBA" id="ARBA00022833"/>
    </source>
</evidence>
<feature type="active site" description="Proton donor" evidence="10">
    <location>
        <position position="186"/>
    </location>
</feature>
<feature type="binding site" evidence="12">
    <location>
        <position position="69"/>
    </location>
    <ligand>
        <name>Zn(2+)</name>
        <dbReference type="ChEBI" id="CHEBI:29105"/>
        <label>1</label>
        <note>catalytic</note>
    </ligand>
</feature>
<dbReference type="SUPFAM" id="SSF56281">
    <property type="entry name" value="Metallo-hydrolase/oxidoreductase"/>
    <property type="match status" value="1"/>
</dbReference>
<comment type="subcellular location">
    <subcellularLocation>
        <location evidence="9">Cytoplasm</location>
    </subcellularLocation>
</comment>
<keyword evidence="12" id="KW-0106">Calcium</keyword>
<evidence type="ECO:0000256" key="8">
    <source>
        <dbReference type="ARBA" id="ARBA00022884"/>
    </source>
</evidence>
<dbReference type="EMBL" id="FOZL01000002">
    <property type="protein sequence ID" value="SFS21340.1"/>
    <property type="molecule type" value="Genomic_DNA"/>
</dbReference>
<accession>A0A1I6N075</accession>
<dbReference type="HAMAP" id="MF_01491">
    <property type="entry name" value="RNase_J_bact"/>
    <property type="match status" value="1"/>
</dbReference>
<feature type="binding site" evidence="12">
    <location>
        <position position="383"/>
    </location>
    <ligand>
        <name>Zn(2+)</name>
        <dbReference type="ChEBI" id="CHEBI:29105"/>
        <label>1</label>
        <note>catalytic</note>
    </ligand>
</feature>
<evidence type="ECO:0000256" key="3">
    <source>
        <dbReference type="ARBA" id="ARBA00022723"/>
    </source>
</evidence>
<feature type="binding site" evidence="12">
    <location>
        <position position="132"/>
    </location>
    <ligand>
        <name>Zn(2+)</name>
        <dbReference type="ChEBI" id="CHEBI:29105"/>
        <label>1</label>
        <note>catalytic</note>
    </ligand>
</feature>
<dbReference type="GO" id="GO:0008270">
    <property type="term" value="F:zinc ion binding"/>
    <property type="evidence" value="ECO:0007669"/>
    <property type="project" value="InterPro"/>
</dbReference>
<keyword evidence="9" id="KW-0698">rRNA processing</keyword>
<comment type="cofactor">
    <cofactor evidence="12">
        <name>Zn(2+)</name>
        <dbReference type="ChEBI" id="CHEBI:29105"/>
    </cofactor>
    <text evidence="12">Binds 2 Zn(2+) ions per subunit. It is not clear if Zn(2+) or Mg(2+) is physiologically important.</text>
</comment>
<dbReference type="PROSITE" id="PS01292">
    <property type="entry name" value="UPF0036"/>
    <property type="match status" value="1"/>
</dbReference>
<dbReference type="CDD" id="cd07714">
    <property type="entry name" value="RNaseJ_MBL-fold"/>
    <property type="match status" value="1"/>
</dbReference>
<comment type="subunit">
    <text evidence="9">Homodimer, may be a subunit of the RNA degradosome.</text>
</comment>
<keyword evidence="1 9" id="KW-0963">Cytoplasm</keyword>
<dbReference type="AlphaFoldDB" id="A0A1I6N075"/>
<keyword evidence="15" id="KW-1185">Reference proteome</keyword>
<dbReference type="PIRSF" id="PIRSF004803">
    <property type="entry name" value="RnjA"/>
    <property type="match status" value="1"/>
</dbReference>
<keyword evidence="4 9" id="KW-0255">Endonuclease</keyword>
<dbReference type="InterPro" id="IPR011108">
    <property type="entry name" value="RMMBL"/>
</dbReference>
<feature type="domain" description="Metallo-beta-lactamase" evidence="13">
    <location>
        <begin position="11"/>
        <end position="206"/>
    </location>
</feature>
<evidence type="ECO:0000313" key="14">
    <source>
        <dbReference type="EMBL" id="SFS21340.1"/>
    </source>
</evidence>
<dbReference type="InterPro" id="IPR041636">
    <property type="entry name" value="RNase_J_C"/>
</dbReference>
<name>A0A1I6N075_9BACT</name>
<proteinExistence type="inferred from homology"/>
<dbReference type="GO" id="GO:0004521">
    <property type="term" value="F:RNA endonuclease activity"/>
    <property type="evidence" value="ECO:0007669"/>
    <property type="project" value="UniProtKB-UniRule"/>
</dbReference>
<dbReference type="SMART" id="SM00849">
    <property type="entry name" value="Lactamase_B"/>
    <property type="match status" value="1"/>
</dbReference>
<dbReference type="Pfam" id="PF17770">
    <property type="entry name" value="RNase_J_C"/>
    <property type="match status" value="1"/>
</dbReference>
<dbReference type="InterPro" id="IPR001587">
    <property type="entry name" value="RNase_J_CS"/>
</dbReference>
<evidence type="ECO:0000256" key="10">
    <source>
        <dbReference type="PIRSR" id="PIRSR004803-1"/>
    </source>
</evidence>
<evidence type="ECO:0000256" key="1">
    <source>
        <dbReference type="ARBA" id="ARBA00022490"/>
    </source>
</evidence>
<dbReference type="Gene3D" id="3.60.15.10">
    <property type="entry name" value="Ribonuclease Z/Hydroxyacylglutathione hydrolase-like"/>
    <property type="match status" value="1"/>
</dbReference>
<gene>
    <name evidence="9" type="primary">rnj</name>
    <name evidence="14" type="ORF">SAMN05421771_4152</name>
</gene>
<evidence type="ECO:0000256" key="12">
    <source>
        <dbReference type="PIRSR" id="PIRSR004803-3"/>
    </source>
</evidence>
<feature type="active site" description="Proton acceptor" evidence="10">
    <location>
        <position position="361"/>
    </location>
</feature>
<dbReference type="EC" id="3.1.-.-" evidence="9"/>
<reference evidence="14 15" key="1">
    <citation type="submission" date="2016-10" db="EMBL/GenBank/DDBJ databases">
        <authorList>
            <person name="de Groot N.N."/>
        </authorList>
    </citation>
    <scope>NUCLEOTIDE SEQUENCE [LARGE SCALE GENOMIC DNA]</scope>
    <source>
        <strain evidence="14 15">DSM 21001</strain>
    </source>
</reference>
<feature type="binding site" evidence="12">
    <location>
        <position position="66"/>
    </location>
    <ligand>
        <name>Zn(2+)</name>
        <dbReference type="ChEBI" id="CHEBI:29105"/>
        <label>1</label>
        <note>catalytic</note>
    </ligand>
</feature>
<evidence type="ECO:0000313" key="15">
    <source>
        <dbReference type="Proteomes" id="UP000199024"/>
    </source>
</evidence>